<dbReference type="RefSeq" id="WP_051893320.1">
    <property type="nucleotide sequence ID" value="NZ_CP108036.1"/>
</dbReference>
<keyword evidence="1" id="KW-1133">Transmembrane helix</keyword>
<protein>
    <submittedName>
        <fullName evidence="3">Pilus assembly protein</fullName>
    </submittedName>
</protein>
<reference evidence="3" key="1">
    <citation type="submission" date="2022-10" db="EMBL/GenBank/DDBJ databases">
        <title>The complete genomes of actinobacterial strains from the NBC collection.</title>
        <authorList>
            <person name="Joergensen T.S."/>
            <person name="Alvarez Arevalo M."/>
            <person name="Sterndorff E.B."/>
            <person name="Faurdal D."/>
            <person name="Vuksanovic O."/>
            <person name="Mourched A.-S."/>
            <person name="Charusanti P."/>
            <person name="Shaw S."/>
            <person name="Blin K."/>
            <person name="Weber T."/>
        </authorList>
    </citation>
    <scope>NUCLEOTIDE SEQUENCE</scope>
    <source>
        <strain evidence="3">NBC_00303</strain>
    </source>
</reference>
<keyword evidence="1" id="KW-0812">Transmembrane</keyword>
<evidence type="ECO:0000259" key="2">
    <source>
        <dbReference type="Pfam" id="PF07811"/>
    </source>
</evidence>
<evidence type="ECO:0000313" key="4">
    <source>
        <dbReference type="Proteomes" id="UP001432312"/>
    </source>
</evidence>
<dbReference type="InterPro" id="IPR012495">
    <property type="entry name" value="TadE-like_dom"/>
</dbReference>
<sequence length="131" mass="13556">MDRLRRRNSTGTKDRGQAALEYVGFLPFLLLVALCGIQLGWAAYVVQQAQTAARTAARVEAREPGAGGAAGRAAIREGLRGASTLIDIAKSPDAVTVTVTIPIKSIVPGVGGSSVTRTAVMPNDDPEVTGP</sequence>
<organism evidence="3 4">
    <name type="scientific">Streptomyces erythrochromogenes</name>
    <dbReference type="NCBI Taxonomy" id="285574"/>
    <lineage>
        <taxon>Bacteria</taxon>
        <taxon>Bacillati</taxon>
        <taxon>Actinomycetota</taxon>
        <taxon>Actinomycetes</taxon>
        <taxon>Kitasatosporales</taxon>
        <taxon>Streptomycetaceae</taxon>
        <taxon>Streptomyces</taxon>
    </lineage>
</organism>
<accession>A0ABZ1QA92</accession>
<feature type="transmembrane region" description="Helical" evidence="1">
    <location>
        <begin position="20"/>
        <end position="44"/>
    </location>
</feature>
<gene>
    <name evidence="3" type="ORF">OHA91_14520</name>
</gene>
<keyword evidence="1" id="KW-0472">Membrane</keyword>
<dbReference type="Pfam" id="PF07811">
    <property type="entry name" value="TadE"/>
    <property type="match status" value="1"/>
</dbReference>
<proteinExistence type="predicted"/>
<evidence type="ECO:0000313" key="3">
    <source>
        <dbReference type="EMBL" id="WUN79611.1"/>
    </source>
</evidence>
<name>A0ABZ1QA92_9ACTN</name>
<dbReference type="GeneID" id="95497272"/>
<dbReference type="Proteomes" id="UP001432312">
    <property type="component" value="Chromosome"/>
</dbReference>
<evidence type="ECO:0000256" key="1">
    <source>
        <dbReference type="SAM" id="Phobius"/>
    </source>
</evidence>
<keyword evidence="4" id="KW-1185">Reference proteome</keyword>
<feature type="domain" description="TadE-like" evidence="2">
    <location>
        <begin position="16"/>
        <end position="58"/>
    </location>
</feature>
<dbReference type="EMBL" id="CP108036">
    <property type="protein sequence ID" value="WUN79611.1"/>
    <property type="molecule type" value="Genomic_DNA"/>
</dbReference>